<dbReference type="Pfam" id="PF08798">
    <property type="entry name" value="CRISPR_assoc"/>
    <property type="match status" value="1"/>
</dbReference>
<sequence>MYLSRVEIDDSNRRKLRELTHLGAYHNWVEQSFPAEVTSGLRKRHLWRIDTLGDRRYLLLLSEEKPEVELLSKYGVNGSVIIKSYANFINNISKHQTFQFRLVANPTHTKDNHVYPHVTIEQQKKWLLDRTAKNGFEILCNETEKYLFDIVERDYPILRKKNGRKVKLSRVAFSGLLKVTDESLFQELLVRGIGREKAYGMGLMTVIPR</sequence>
<reference evidence="1 2" key="1">
    <citation type="journal article" date="2015" name="Genome Announc.">
        <title>Expanding the biotechnology potential of lactobacilli through comparative genomics of 213 strains and associated genera.</title>
        <authorList>
            <person name="Sun Z."/>
            <person name="Harris H.M."/>
            <person name="McCann A."/>
            <person name="Guo C."/>
            <person name="Argimon S."/>
            <person name="Zhang W."/>
            <person name="Yang X."/>
            <person name="Jeffery I.B."/>
            <person name="Cooney J.C."/>
            <person name="Kagawa T.F."/>
            <person name="Liu W."/>
            <person name="Song Y."/>
            <person name="Salvetti E."/>
            <person name="Wrobel A."/>
            <person name="Rasinkangas P."/>
            <person name="Parkhill J."/>
            <person name="Rea M.C."/>
            <person name="O'Sullivan O."/>
            <person name="Ritari J."/>
            <person name="Douillard F.P."/>
            <person name="Paul Ross R."/>
            <person name="Yang R."/>
            <person name="Briner A.E."/>
            <person name="Felis G.E."/>
            <person name="de Vos W.M."/>
            <person name="Barrangou R."/>
            <person name="Klaenhammer T.R."/>
            <person name="Caufield P.W."/>
            <person name="Cui Y."/>
            <person name="Zhang H."/>
            <person name="O'Toole P.W."/>
        </authorList>
    </citation>
    <scope>NUCLEOTIDE SEQUENCE [LARGE SCALE GENOMIC DNA]</scope>
    <source>
        <strain evidence="1 2">DSM 15833</strain>
    </source>
</reference>
<dbReference type="OrthoDB" id="9795689at2"/>
<protein>
    <submittedName>
        <fullName evidence="1">CRISPR associated family protein</fullName>
    </submittedName>
</protein>
<dbReference type="Proteomes" id="UP000051048">
    <property type="component" value="Unassembled WGS sequence"/>
</dbReference>
<dbReference type="NCBIfam" id="TIGR01907">
    <property type="entry name" value="casE_Cse3"/>
    <property type="match status" value="1"/>
</dbReference>
<dbReference type="InterPro" id="IPR010179">
    <property type="entry name" value="CRISPR-assoc_prot_Cse3"/>
</dbReference>
<dbReference type="AlphaFoldDB" id="A0A0R1T4X0"/>
<accession>A0A0R1T4X0</accession>
<organism evidence="1 2">
    <name type="scientific">Ligilactobacillus equi DSM 15833 = JCM 10991</name>
    <dbReference type="NCBI Taxonomy" id="1423740"/>
    <lineage>
        <taxon>Bacteria</taxon>
        <taxon>Bacillati</taxon>
        <taxon>Bacillota</taxon>
        <taxon>Bacilli</taxon>
        <taxon>Lactobacillales</taxon>
        <taxon>Lactobacillaceae</taxon>
        <taxon>Ligilactobacillus</taxon>
    </lineage>
</organism>
<dbReference type="STRING" id="1423740.FC36_GL001896"/>
<dbReference type="Gene3D" id="3.30.70.1210">
    <property type="entry name" value="Crispr-associated protein, domain 2"/>
    <property type="match status" value="1"/>
</dbReference>
<comment type="caution">
    <text evidence="1">The sequence shown here is derived from an EMBL/GenBank/DDBJ whole genome shotgun (WGS) entry which is preliminary data.</text>
</comment>
<evidence type="ECO:0000313" key="1">
    <source>
        <dbReference type="EMBL" id="KRL76653.1"/>
    </source>
</evidence>
<dbReference type="SUPFAM" id="SSF117987">
    <property type="entry name" value="CRISPR-associated protein"/>
    <property type="match status" value="2"/>
</dbReference>
<dbReference type="CDD" id="cd09727">
    <property type="entry name" value="Cas6_I-E"/>
    <property type="match status" value="1"/>
</dbReference>
<dbReference type="SMART" id="SM01101">
    <property type="entry name" value="CRISPR_assoc"/>
    <property type="match status" value="1"/>
</dbReference>
<name>A0A0R1T4X0_9LACO</name>
<gene>
    <name evidence="1" type="ORF">FC36_GL001896</name>
</gene>
<proteinExistence type="predicted"/>
<dbReference type="EMBL" id="AZFH01000198">
    <property type="protein sequence ID" value="KRL76653.1"/>
    <property type="molecule type" value="Genomic_DNA"/>
</dbReference>
<evidence type="ECO:0000313" key="2">
    <source>
        <dbReference type="Proteomes" id="UP000051048"/>
    </source>
</evidence>
<dbReference type="Gene3D" id="3.30.70.1200">
    <property type="entry name" value="Crispr-associated protein, domain 1"/>
    <property type="match status" value="1"/>
</dbReference>
<dbReference type="PATRIC" id="fig|1423740.3.peg.2056"/>
<dbReference type="RefSeq" id="WP_025021191.1">
    <property type="nucleotide sequence ID" value="NZ_AZFH01000198.1"/>
</dbReference>